<feature type="non-terminal residue" evidence="3">
    <location>
        <position position="1"/>
    </location>
</feature>
<dbReference type="PRINTS" id="PR00080">
    <property type="entry name" value="SDRFAMILY"/>
</dbReference>
<dbReference type="PANTHER" id="PTHR43115">
    <property type="entry name" value="DEHYDROGENASE/REDUCTASE SDR FAMILY MEMBER 11"/>
    <property type="match status" value="1"/>
</dbReference>
<dbReference type="InterPro" id="IPR002347">
    <property type="entry name" value="SDR_fam"/>
</dbReference>
<dbReference type="PANTHER" id="PTHR43115:SF4">
    <property type="entry name" value="DEHYDROGENASE_REDUCTASE SDR FAMILY MEMBER 11"/>
    <property type="match status" value="1"/>
</dbReference>
<dbReference type="FunFam" id="3.40.50.720:FF:000047">
    <property type="entry name" value="NADP-dependent L-serine/L-allo-threonine dehydrogenase"/>
    <property type="match status" value="1"/>
</dbReference>
<dbReference type="AlphaFoldDB" id="A0A381NFS1"/>
<proteinExistence type="inferred from homology"/>
<protein>
    <recommendedName>
        <fullName evidence="4">Oxidoreductase</fullName>
    </recommendedName>
</protein>
<evidence type="ECO:0000256" key="1">
    <source>
        <dbReference type="ARBA" id="ARBA00006484"/>
    </source>
</evidence>
<dbReference type="InterPro" id="IPR020904">
    <property type="entry name" value="Sc_DH/Rdtase_CS"/>
</dbReference>
<dbReference type="InterPro" id="IPR036291">
    <property type="entry name" value="NAD(P)-bd_dom_sf"/>
</dbReference>
<gene>
    <name evidence="3" type="ORF">METZ01_LOCUS6300</name>
</gene>
<evidence type="ECO:0000313" key="3">
    <source>
        <dbReference type="EMBL" id="SUZ53446.1"/>
    </source>
</evidence>
<dbReference type="PRINTS" id="PR00081">
    <property type="entry name" value="GDHRDH"/>
</dbReference>
<evidence type="ECO:0000256" key="2">
    <source>
        <dbReference type="ARBA" id="ARBA00023002"/>
    </source>
</evidence>
<accession>A0A381NFS1</accession>
<evidence type="ECO:0008006" key="4">
    <source>
        <dbReference type="Google" id="ProtNLM"/>
    </source>
</evidence>
<sequence length="217" mass="23424">VAVAARRLDRLEALVSQLESEGHCALAHRTDVTELSDVEALVAGTNKEFGRIDIFVNNAGTMPASPIIDRRISDWKRMVDVNVNGVLHGIGAVLPTMLGQGSGHIVMIGSIAGRRPFPGGTVYAATKFAVRALSWGLHLELGAAHGIRVTDIQPGQVATELYEGVPHGPYKDAWDKAWEGKRRLQPQDVADTVLFAVTSPEHMAVSELLVRPLDQPN</sequence>
<keyword evidence="2" id="KW-0560">Oxidoreductase</keyword>
<name>A0A381NFS1_9ZZZZ</name>
<dbReference type="PROSITE" id="PS00061">
    <property type="entry name" value="ADH_SHORT"/>
    <property type="match status" value="1"/>
</dbReference>
<dbReference type="SUPFAM" id="SSF51735">
    <property type="entry name" value="NAD(P)-binding Rossmann-fold domains"/>
    <property type="match status" value="1"/>
</dbReference>
<reference evidence="3" key="1">
    <citation type="submission" date="2018-05" db="EMBL/GenBank/DDBJ databases">
        <authorList>
            <person name="Lanie J.A."/>
            <person name="Ng W.-L."/>
            <person name="Kazmierczak K.M."/>
            <person name="Andrzejewski T.M."/>
            <person name="Davidsen T.M."/>
            <person name="Wayne K.J."/>
            <person name="Tettelin H."/>
            <person name="Glass J.I."/>
            <person name="Rusch D."/>
            <person name="Podicherti R."/>
            <person name="Tsui H.-C.T."/>
            <person name="Winkler M.E."/>
        </authorList>
    </citation>
    <scope>NUCLEOTIDE SEQUENCE</scope>
</reference>
<dbReference type="GO" id="GO:0016616">
    <property type="term" value="F:oxidoreductase activity, acting on the CH-OH group of donors, NAD or NADP as acceptor"/>
    <property type="evidence" value="ECO:0007669"/>
    <property type="project" value="UniProtKB-ARBA"/>
</dbReference>
<dbReference type="Gene3D" id="3.40.50.720">
    <property type="entry name" value="NAD(P)-binding Rossmann-like Domain"/>
    <property type="match status" value="1"/>
</dbReference>
<dbReference type="Pfam" id="PF00106">
    <property type="entry name" value="adh_short"/>
    <property type="match status" value="1"/>
</dbReference>
<dbReference type="EMBL" id="UINC01000332">
    <property type="protein sequence ID" value="SUZ53446.1"/>
    <property type="molecule type" value="Genomic_DNA"/>
</dbReference>
<comment type="similarity">
    <text evidence="1">Belongs to the short-chain dehydrogenases/reductases (SDR) family.</text>
</comment>
<organism evidence="3">
    <name type="scientific">marine metagenome</name>
    <dbReference type="NCBI Taxonomy" id="408172"/>
    <lineage>
        <taxon>unclassified sequences</taxon>
        <taxon>metagenomes</taxon>
        <taxon>ecological metagenomes</taxon>
    </lineage>
</organism>